<reference evidence="6" key="1">
    <citation type="submission" date="2020-02" db="EMBL/GenBank/DDBJ databases">
        <authorList>
            <person name="Meier V. D."/>
        </authorList>
    </citation>
    <scope>NUCLEOTIDE SEQUENCE</scope>
    <source>
        <strain evidence="6">AVDCRST_MAG27</strain>
    </source>
</reference>
<comment type="cofactor">
    <cofactor evidence="1">
        <name>Zn(2+)</name>
        <dbReference type="ChEBI" id="CHEBI:29105"/>
    </cofactor>
</comment>
<comment type="similarity">
    <text evidence="5">Belongs to the creatininase superfamily.</text>
</comment>
<evidence type="ECO:0000313" key="6">
    <source>
        <dbReference type="EMBL" id="CAA9235387.1"/>
    </source>
</evidence>
<evidence type="ECO:0000256" key="4">
    <source>
        <dbReference type="ARBA" id="ARBA00022833"/>
    </source>
</evidence>
<evidence type="ECO:0000256" key="5">
    <source>
        <dbReference type="ARBA" id="ARBA00024029"/>
    </source>
</evidence>
<dbReference type="Pfam" id="PF02633">
    <property type="entry name" value="Creatininase"/>
    <property type="match status" value="1"/>
</dbReference>
<dbReference type="PANTHER" id="PTHR35005">
    <property type="entry name" value="3-DEHYDRO-SCYLLO-INOSOSE HYDROLASE"/>
    <property type="match status" value="1"/>
</dbReference>
<dbReference type="GO" id="GO:0016811">
    <property type="term" value="F:hydrolase activity, acting on carbon-nitrogen (but not peptide) bonds, in linear amides"/>
    <property type="evidence" value="ECO:0007669"/>
    <property type="project" value="TreeGrafter"/>
</dbReference>
<proteinExistence type="inferred from homology"/>
<protein>
    <submittedName>
        <fullName evidence="6">Creatinine amidohydrolase</fullName>
        <ecNumber evidence="6">3.5.2.10</ecNumber>
    </submittedName>
</protein>
<dbReference type="GO" id="GO:0047789">
    <property type="term" value="F:creatininase activity"/>
    <property type="evidence" value="ECO:0007669"/>
    <property type="project" value="UniProtKB-EC"/>
</dbReference>
<accession>A0A6J4HW50</accession>
<dbReference type="InterPro" id="IPR024087">
    <property type="entry name" value="Creatininase-like_sf"/>
</dbReference>
<evidence type="ECO:0000256" key="2">
    <source>
        <dbReference type="ARBA" id="ARBA00022723"/>
    </source>
</evidence>
<dbReference type="SUPFAM" id="SSF102215">
    <property type="entry name" value="Creatininase"/>
    <property type="match status" value="1"/>
</dbReference>
<evidence type="ECO:0000256" key="3">
    <source>
        <dbReference type="ARBA" id="ARBA00022801"/>
    </source>
</evidence>
<keyword evidence="4" id="KW-0862">Zinc</keyword>
<name>A0A6J4HW50_9PROT</name>
<keyword evidence="2" id="KW-0479">Metal-binding</keyword>
<dbReference type="EC" id="3.5.2.10" evidence="6"/>
<dbReference type="InterPro" id="IPR003785">
    <property type="entry name" value="Creatininase/forma_Hydrolase"/>
</dbReference>
<dbReference type="PANTHER" id="PTHR35005:SF1">
    <property type="entry name" value="2-AMINO-5-FORMYLAMINO-6-RIBOSYLAMINOPYRIMIDIN-4(3H)-ONE 5'-MONOPHOSPHATE DEFORMYLASE"/>
    <property type="match status" value="1"/>
</dbReference>
<evidence type="ECO:0000256" key="1">
    <source>
        <dbReference type="ARBA" id="ARBA00001947"/>
    </source>
</evidence>
<dbReference type="EMBL" id="CADCTD010000049">
    <property type="protein sequence ID" value="CAA9235387.1"/>
    <property type="molecule type" value="Genomic_DNA"/>
</dbReference>
<keyword evidence="3 6" id="KW-0378">Hydrolase</keyword>
<sequence length="251" mass="26768">MADEIEWMRLTAEELRARAAADALVIIPVASLEQHGPHMATGVDIILATAVAHQTAHRLGGPVIVTPCVWTGLAEHHMEFGGTVTLDYESFAGVLRGIVRSAARHGFRRVMLLNGHGGNAEAVAVAAGEFSVAFGISVAAATYWHAAPEVIAPLLERQPGLMHACEAETSLMLHLQPSSVRTERLPEAHGPHSTRVEGQPTGLALRRSFKAISPSGVIGDARVATAEKGERLLDAIATRMAELLRNPKLWG</sequence>
<organism evidence="6">
    <name type="scientific">uncultured Craurococcus sp</name>
    <dbReference type="NCBI Taxonomy" id="1135998"/>
    <lineage>
        <taxon>Bacteria</taxon>
        <taxon>Pseudomonadati</taxon>
        <taxon>Pseudomonadota</taxon>
        <taxon>Alphaproteobacteria</taxon>
        <taxon>Acetobacterales</taxon>
        <taxon>Acetobacteraceae</taxon>
        <taxon>Craurococcus</taxon>
        <taxon>environmental samples</taxon>
    </lineage>
</organism>
<dbReference type="AlphaFoldDB" id="A0A6J4HW50"/>
<dbReference type="GO" id="GO:0046872">
    <property type="term" value="F:metal ion binding"/>
    <property type="evidence" value="ECO:0007669"/>
    <property type="project" value="UniProtKB-KW"/>
</dbReference>
<gene>
    <name evidence="6" type="ORF">AVDCRST_MAG27-2224</name>
</gene>
<dbReference type="Gene3D" id="3.40.50.10310">
    <property type="entry name" value="Creatininase"/>
    <property type="match status" value="1"/>
</dbReference>
<dbReference type="GO" id="GO:0009231">
    <property type="term" value="P:riboflavin biosynthetic process"/>
    <property type="evidence" value="ECO:0007669"/>
    <property type="project" value="TreeGrafter"/>
</dbReference>